<proteinExistence type="predicted"/>
<dbReference type="InterPro" id="IPR036514">
    <property type="entry name" value="SGNH_hydro_sf"/>
</dbReference>
<evidence type="ECO:0008006" key="3">
    <source>
        <dbReference type="Google" id="ProtNLM"/>
    </source>
</evidence>
<dbReference type="Proteomes" id="UP001500943">
    <property type="component" value="Unassembled WGS sequence"/>
</dbReference>
<organism evidence="1 2">
    <name type="scientific">Rhodoglobus aureus</name>
    <dbReference type="NCBI Taxonomy" id="191497"/>
    <lineage>
        <taxon>Bacteria</taxon>
        <taxon>Bacillati</taxon>
        <taxon>Actinomycetota</taxon>
        <taxon>Actinomycetes</taxon>
        <taxon>Micrococcales</taxon>
        <taxon>Microbacteriaceae</taxon>
        <taxon>Rhodoglobus</taxon>
    </lineage>
</organism>
<protein>
    <recommendedName>
        <fullName evidence="3">SGNH hydrolase-type esterase domain-containing protein</fullName>
    </recommendedName>
</protein>
<evidence type="ECO:0000313" key="1">
    <source>
        <dbReference type="EMBL" id="GAA1218916.1"/>
    </source>
</evidence>
<dbReference type="SUPFAM" id="SSF52266">
    <property type="entry name" value="SGNH hydrolase"/>
    <property type="match status" value="1"/>
</dbReference>
<dbReference type="Gene3D" id="3.40.50.1110">
    <property type="entry name" value="SGNH hydrolase"/>
    <property type="match status" value="1"/>
</dbReference>
<reference evidence="2" key="1">
    <citation type="journal article" date="2019" name="Int. J. Syst. Evol. Microbiol.">
        <title>The Global Catalogue of Microorganisms (GCM) 10K type strain sequencing project: providing services to taxonomists for standard genome sequencing and annotation.</title>
        <authorList>
            <consortium name="The Broad Institute Genomics Platform"/>
            <consortium name="The Broad Institute Genome Sequencing Center for Infectious Disease"/>
            <person name="Wu L."/>
            <person name="Ma J."/>
        </authorList>
    </citation>
    <scope>NUCLEOTIDE SEQUENCE [LARGE SCALE GENOMIC DNA]</scope>
    <source>
        <strain evidence="2">JCM 12762</strain>
    </source>
</reference>
<keyword evidence="2" id="KW-1185">Reference proteome</keyword>
<accession>A0ABP4GEP2</accession>
<dbReference type="EMBL" id="BAAAKW010000030">
    <property type="protein sequence ID" value="GAA1218916.1"/>
    <property type="molecule type" value="Genomic_DNA"/>
</dbReference>
<sequence length="237" mass="25712">MFATLGHVAMKSFMIVWLYTSPHSWRGLPVPEPGPPVVVAGPHLLRVLLCGSGIVVGYGVASPELALGGSLARSLAALTNRGAEVTTVASARLNTKAAQIQLHSQILEGVDAVVLSFGTFELLTYLPAKSWGRGLGELIDSVIADTSCQSQIFVIGCTAPRMSNFTGAYRRHLLRMTSEYNEEVRSLAQRHDRVHQIEFTPEPEDHEAIEGRQSYRLWADAIAPTIATQLDPPPTSK</sequence>
<name>A0ABP4GEP2_9MICO</name>
<evidence type="ECO:0000313" key="2">
    <source>
        <dbReference type="Proteomes" id="UP001500943"/>
    </source>
</evidence>
<gene>
    <name evidence="1" type="ORF">GCM10009655_17920</name>
</gene>
<comment type="caution">
    <text evidence="1">The sequence shown here is derived from an EMBL/GenBank/DDBJ whole genome shotgun (WGS) entry which is preliminary data.</text>
</comment>